<dbReference type="Pfam" id="PF12796">
    <property type="entry name" value="Ank_2"/>
    <property type="match status" value="1"/>
</dbReference>
<protein>
    <submittedName>
        <fullName evidence="1">Ankyrin repeat-containing domain</fullName>
    </submittedName>
</protein>
<dbReference type="InterPro" id="IPR002110">
    <property type="entry name" value="Ankyrin_rpt"/>
</dbReference>
<reference evidence="1 2" key="1">
    <citation type="journal article" date="2015" name="Sci. Rep.">
        <title>Genome of the facultative scuticociliatosis pathogen Pseudocohnilembus persalinus provides insight into its virulence through horizontal gene transfer.</title>
        <authorList>
            <person name="Xiong J."/>
            <person name="Wang G."/>
            <person name="Cheng J."/>
            <person name="Tian M."/>
            <person name="Pan X."/>
            <person name="Warren A."/>
            <person name="Jiang C."/>
            <person name="Yuan D."/>
            <person name="Miao W."/>
        </authorList>
    </citation>
    <scope>NUCLEOTIDE SEQUENCE [LARGE SCALE GENOMIC DNA]</scope>
    <source>
        <strain evidence="1">36N120E</strain>
    </source>
</reference>
<dbReference type="Gene3D" id="1.25.40.20">
    <property type="entry name" value="Ankyrin repeat-containing domain"/>
    <property type="match status" value="1"/>
</dbReference>
<dbReference type="Proteomes" id="UP000054937">
    <property type="component" value="Unassembled WGS sequence"/>
</dbReference>
<accession>A0A0V0QGV5</accession>
<comment type="caution">
    <text evidence="1">The sequence shown here is derived from an EMBL/GenBank/DDBJ whole genome shotgun (WGS) entry which is preliminary data.</text>
</comment>
<dbReference type="AlphaFoldDB" id="A0A0V0QGV5"/>
<dbReference type="EMBL" id="LDAU01000170">
    <property type="protein sequence ID" value="KRX01433.1"/>
    <property type="molecule type" value="Genomic_DNA"/>
</dbReference>
<dbReference type="InterPro" id="IPR036770">
    <property type="entry name" value="Ankyrin_rpt-contain_sf"/>
</dbReference>
<keyword evidence="2" id="KW-1185">Reference proteome</keyword>
<organism evidence="1 2">
    <name type="scientific">Pseudocohnilembus persalinus</name>
    <name type="common">Ciliate</name>
    <dbReference type="NCBI Taxonomy" id="266149"/>
    <lineage>
        <taxon>Eukaryota</taxon>
        <taxon>Sar</taxon>
        <taxon>Alveolata</taxon>
        <taxon>Ciliophora</taxon>
        <taxon>Intramacronucleata</taxon>
        <taxon>Oligohymenophorea</taxon>
        <taxon>Scuticociliatia</taxon>
        <taxon>Philasterida</taxon>
        <taxon>Pseudocohnilembidae</taxon>
        <taxon>Pseudocohnilembus</taxon>
    </lineage>
</organism>
<dbReference type="InParanoid" id="A0A0V0QGV5"/>
<name>A0A0V0QGV5_PSEPJ</name>
<sequence>MQFKFIENQYGKRGQQLDSIQKIMLAFLMIVIELPNFQIFDEDAVNFTQIPYIQVQNFLVYKNKNQNIKQGNTLAHVICSQGYLECLKLLEKYNQQHQNDIIDGELQNNIFQRTNKNNEICLRNAVIYNRGEIVEYLLSKENVNYFVEDKVNSKFV</sequence>
<dbReference type="SUPFAM" id="SSF48403">
    <property type="entry name" value="Ankyrin repeat"/>
    <property type="match status" value="1"/>
</dbReference>
<gene>
    <name evidence="1" type="ORF">PPERSA_01336</name>
</gene>
<evidence type="ECO:0000313" key="1">
    <source>
        <dbReference type="EMBL" id="KRX01433.1"/>
    </source>
</evidence>
<proteinExistence type="predicted"/>
<dbReference type="OrthoDB" id="194358at2759"/>
<evidence type="ECO:0000313" key="2">
    <source>
        <dbReference type="Proteomes" id="UP000054937"/>
    </source>
</evidence>